<keyword evidence="2" id="KW-1003">Cell membrane</keyword>
<dbReference type="SUPFAM" id="SSF58104">
    <property type="entry name" value="Methyl-accepting chemotaxis protein (MCP) signaling domain"/>
    <property type="match status" value="1"/>
</dbReference>
<dbReference type="AlphaFoldDB" id="A0A7Y0LD33"/>
<accession>A0A7Y0LD33</accession>
<evidence type="ECO:0000256" key="9">
    <source>
        <dbReference type="PROSITE-ProRule" id="PRU00284"/>
    </source>
</evidence>
<evidence type="ECO:0000256" key="2">
    <source>
        <dbReference type="ARBA" id="ARBA00022475"/>
    </source>
</evidence>
<dbReference type="SMART" id="SM00283">
    <property type="entry name" value="MA"/>
    <property type="match status" value="1"/>
</dbReference>
<dbReference type="Pfam" id="PF00015">
    <property type="entry name" value="MCPsignal"/>
    <property type="match status" value="1"/>
</dbReference>
<dbReference type="Proteomes" id="UP000568664">
    <property type="component" value="Unassembled WGS sequence"/>
</dbReference>
<evidence type="ECO:0000259" key="10">
    <source>
        <dbReference type="PROSITE" id="PS50111"/>
    </source>
</evidence>
<dbReference type="GO" id="GO:0007165">
    <property type="term" value="P:signal transduction"/>
    <property type="evidence" value="ECO:0007669"/>
    <property type="project" value="UniProtKB-KW"/>
</dbReference>
<dbReference type="Gene3D" id="1.10.287.950">
    <property type="entry name" value="Methyl-accepting chemotaxis protein"/>
    <property type="match status" value="1"/>
</dbReference>
<evidence type="ECO:0000256" key="5">
    <source>
        <dbReference type="ARBA" id="ARBA00022692"/>
    </source>
</evidence>
<dbReference type="RefSeq" id="WP_169074698.1">
    <property type="nucleotide sequence ID" value="NZ_JABBXH010000002.1"/>
</dbReference>
<dbReference type="PANTHER" id="PTHR32089:SF39">
    <property type="entry name" value="METHYL-ACCEPTING CHEMOTAXIS PROTEIN HLYB"/>
    <property type="match status" value="1"/>
</dbReference>
<sequence>MAEYKNKIVLALIGLCALIVANEFLLNLPYLNVTLAIVIAILAFVTTGSSEEQVSTNVNQDTISSSIEPLLISNSFEDIKSLIDQELDVISQEHGRVSQLVKDAIEGISHSFKTLQALSTEQQQMINEVISVNQDIGDAGHTTLESFVKDSSKTLEDFVGVIVNTSKQSLETMSYTDEMVKKFDGIFALLEQVENLSSQTNLLALNAAIEAARAGDAGRGFAVVANEVRSLSVNSTELNNDIRAEISEAQTTIANLRRSVEVMASADMTSTLEAKDRVKVMMEHVGHVNIETQEAVERLAEISPQIDETATIGVRSLQFEDLTFQTLDSLSLNISNLAQLSEQLNQFNADDDIAARLIQLSELCQQIMAESKLADQARTVSQSSMDEGDVELF</sequence>
<keyword evidence="8 9" id="KW-0807">Transducer</keyword>
<evidence type="ECO:0000256" key="1">
    <source>
        <dbReference type="ARBA" id="ARBA00004651"/>
    </source>
</evidence>
<keyword evidence="7" id="KW-0472">Membrane</keyword>
<keyword evidence="5" id="KW-0812">Transmembrane</keyword>
<name>A0A7Y0LD33_9GAMM</name>
<evidence type="ECO:0000256" key="7">
    <source>
        <dbReference type="ARBA" id="ARBA00023136"/>
    </source>
</evidence>
<proteinExistence type="predicted"/>
<evidence type="ECO:0000256" key="8">
    <source>
        <dbReference type="ARBA" id="ARBA00023224"/>
    </source>
</evidence>
<feature type="domain" description="Methyl-accepting transducer" evidence="10">
    <location>
        <begin position="86"/>
        <end position="312"/>
    </location>
</feature>
<organism evidence="11 12">
    <name type="scientific">Thalassotalea algicola</name>
    <dbReference type="NCBI Taxonomy" id="2716224"/>
    <lineage>
        <taxon>Bacteria</taxon>
        <taxon>Pseudomonadati</taxon>
        <taxon>Pseudomonadota</taxon>
        <taxon>Gammaproteobacteria</taxon>
        <taxon>Alteromonadales</taxon>
        <taxon>Colwelliaceae</taxon>
        <taxon>Thalassotalea</taxon>
    </lineage>
</organism>
<comment type="caution">
    <text evidence="11">The sequence shown here is derived from an EMBL/GenBank/DDBJ whole genome shotgun (WGS) entry which is preliminary data.</text>
</comment>
<protein>
    <submittedName>
        <fullName evidence="11">Chemotaxis protein</fullName>
    </submittedName>
</protein>
<dbReference type="PROSITE" id="PS50111">
    <property type="entry name" value="CHEMOTAXIS_TRANSDUC_2"/>
    <property type="match status" value="1"/>
</dbReference>
<evidence type="ECO:0000256" key="4">
    <source>
        <dbReference type="ARBA" id="ARBA00022500"/>
    </source>
</evidence>
<reference evidence="11 12" key="1">
    <citation type="submission" date="2020-04" db="EMBL/GenBank/DDBJ databases">
        <title>Thalassotalea sp. M1531, isolated from the surface of marine red alga.</title>
        <authorList>
            <person name="Pang L."/>
            <person name="Lu D.-C."/>
        </authorList>
    </citation>
    <scope>NUCLEOTIDE SEQUENCE [LARGE SCALE GENOMIC DNA]</scope>
    <source>
        <strain evidence="11 12">M1531</strain>
    </source>
</reference>
<evidence type="ECO:0000256" key="6">
    <source>
        <dbReference type="ARBA" id="ARBA00022989"/>
    </source>
</evidence>
<comment type="subcellular location">
    <subcellularLocation>
        <location evidence="1">Cell membrane</location>
        <topology evidence="1">Multi-pass membrane protein</topology>
    </subcellularLocation>
</comment>
<gene>
    <name evidence="11" type="ORF">HII17_07390</name>
</gene>
<keyword evidence="6" id="KW-1133">Transmembrane helix</keyword>
<dbReference type="InterPro" id="IPR004089">
    <property type="entry name" value="MCPsignal_dom"/>
</dbReference>
<evidence type="ECO:0000313" key="12">
    <source>
        <dbReference type="Proteomes" id="UP000568664"/>
    </source>
</evidence>
<evidence type="ECO:0000256" key="3">
    <source>
        <dbReference type="ARBA" id="ARBA00022481"/>
    </source>
</evidence>
<dbReference type="GO" id="GO:0005886">
    <property type="term" value="C:plasma membrane"/>
    <property type="evidence" value="ECO:0007669"/>
    <property type="project" value="UniProtKB-SubCell"/>
</dbReference>
<dbReference type="PANTHER" id="PTHR32089">
    <property type="entry name" value="METHYL-ACCEPTING CHEMOTAXIS PROTEIN MCPB"/>
    <property type="match status" value="1"/>
</dbReference>
<keyword evidence="12" id="KW-1185">Reference proteome</keyword>
<keyword evidence="3" id="KW-0488">Methylation</keyword>
<evidence type="ECO:0000313" key="11">
    <source>
        <dbReference type="EMBL" id="NMP31381.1"/>
    </source>
</evidence>
<keyword evidence="4" id="KW-0145">Chemotaxis</keyword>
<dbReference type="GO" id="GO:0006935">
    <property type="term" value="P:chemotaxis"/>
    <property type="evidence" value="ECO:0007669"/>
    <property type="project" value="UniProtKB-KW"/>
</dbReference>
<dbReference type="EMBL" id="JABBXH010000002">
    <property type="protein sequence ID" value="NMP31381.1"/>
    <property type="molecule type" value="Genomic_DNA"/>
</dbReference>